<dbReference type="PANTHER" id="PTHR35165">
    <property type="entry name" value="OS08G0113900 PROTEIN"/>
    <property type="match status" value="1"/>
</dbReference>
<evidence type="ECO:0000313" key="2">
    <source>
        <dbReference type="EMBL" id="KAF3439803.1"/>
    </source>
</evidence>
<protein>
    <submittedName>
        <fullName evidence="2">Uncharacterized protein</fullName>
    </submittedName>
</protein>
<keyword evidence="1" id="KW-0472">Membrane</keyword>
<keyword evidence="3" id="KW-1185">Reference proteome</keyword>
<evidence type="ECO:0000313" key="3">
    <source>
        <dbReference type="Proteomes" id="UP000796880"/>
    </source>
</evidence>
<proteinExistence type="predicted"/>
<gene>
    <name evidence="2" type="ORF">FNV43_RR18081</name>
</gene>
<keyword evidence="1" id="KW-1133">Transmembrane helix</keyword>
<organism evidence="2 3">
    <name type="scientific">Rhamnella rubrinervis</name>
    <dbReference type="NCBI Taxonomy" id="2594499"/>
    <lineage>
        <taxon>Eukaryota</taxon>
        <taxon>Viridiplantae</taxon>
        <taxon>Streptophyta</taxon>
        <taxon>Embryophyta</taxon>
        <taxon>Tracheophyta</taxon>
        <taxon>Spermatophyta</taxon>
        <taxon>Magnoliopsida</taxon>
        <taxon>eudicotyledons</taxon>
        <taxon>Gunneridae</taxon>
        <taxon>Pentapetalae</taxon>
        <taxon>rosids</taxon>
        <taxon>fabids</taxon>
        <taxon>Rosales</taxon>
        <taxon>Rhamnaceae</taxon>
        <taxon>rhamnoid group</taxon>
        <taxon>Rhamneae</taxon>
        <taxon>Rhamnella</taxon>
    </lineage>
</organism>
<comment type="caution">
    <text evidence="2">The sequence shown here is derived from an EMBL/GenBank/DDBJ whole genome shotgun (WGS) entry which is preliminary data.</text>
</comment>
<dbReference type="EMBL" id="VOIH02000008">
    <property type="protein sequence ID" value="KAF3439803.1"/>
    <property type="molecule type" value="Genomic_DNA"/>
</dbReference>
<sequence length="74" mass="8309">MTGGLILGWWAYEFHPSNRQLWMVPFGLVLFATPLIVWLSLLISDICNSNNGVAQIRPNQLVPSSDDSIPDPER</sequence>
<dbReference type="Pfam" id="PF16594">
    <property type="entry name" value="ATP-synt_Z"/>
    <property type="match status" value="1"/>
</dbReference>
<reference evidence="2" key="1">
    <citation type="submission" date="2020-03" db="EMBL/GenBank/DDBJ databases">
        <title>A high-quality chromosome-level genome assembly of a woody plant with both climbing and erect habits, Rhamnella rubrinervis.</title>
        <authorList>
            <person name="Lu Z."/>
            <person name="Yang Y."/>
            <person name="Zhu X."/>
            <person name="Sun Y."/>
        </authorList>
    </citation>
    <scope>NUCLEOTIDE SEQUENCE</scope>
    <source>
        <strain evidence="2">BYM</strain>
        <tissue evidence="2">Leaf</tissue>
    </source>
</reference>
<dbReference type="InterPro" id="IPR032238">
    <property type="entry name" value="ATP-synth_Z"/>
</dbReference>
<accession>A0A8K0E4G9</accession>
<dbReference type="AlphaFoldDB" id="A0A8K0E4G9"/>
<feature type="transmembrane region" description="Helical" evidence="1">
    <location>
        <begin position="20"/>
        <end position="43"/>
    </location>
</feature>
<keyword evidence="1" id="KW-0812">Transmembrane</keyword>
<evidence type="ECO:0000256" key="1">
    <source>
        <dbReference type="SAM" id="Phobius"/>
    </source>
</evidence>
<dbReference type="OrthoDB" id="1140775at2759"/>
<name>A0A8K0E4G9_9ROSA</name>
<dbReference type="PANTHER" id="PTHR35165:SF1">
    <property type="entry name" value="OS04G0577375 PROTEIN"/>
    <property type="match status" value="1"/>
</dbReference>
<dbReference type="Proteomes" id="UP000796880">
    <property type="component" value="Unassembled WGS sequence"/>
</dbReference>